<name>A0A6J1RUX1_FRAOC</name>
<keyword evidence="3 5" id="KW-0863">Zinc-finger</keyword>
<sequence length="516" mass="57689">MGSEEDCVKKQICVVNPTVPDDEPTSSTVVDPSDNESRPSRLASDMMSSCVETKTVVESHENLLDLPEDVPCLTSSSSSEMKSEEGEEQGNNDTSTGTDSTVVQEICPSPLPSSGNIENVSAHNSIESDEQTEVTSAKVHSNKADVTNDNEPSAATPSPQNHSPDTEESTYIASKTDNCIGDTSALSEKMFSLKCNSAENLSTKVMIQRELGEKEILVANEICTEALKEIYMPIKHEAFDSTEEQTKMEILHRKEDFAEMSKVVEISVSEDSSSSGVPLGTESINSENNPLELTELNNNVFKDDPCKAESENEDNSQLFEGPIGYGTDLDDSPPMKSMAYGCGICYSIVGYTRESFNRHQKNYHWISLQCKVCKKTFATTKGYENHMTSHIRYPCLHCPKEFKHLLEVEDHQGQHFSNKLIRCERCGEEFYLLATLNQHHFFMGKQCIEIQKNVRRIQEQLKSPLNNEELVKYSKGKTSQTLKRGMEEHSKNHSDAGDTSKSTVQTRRRSKRVKYI</sequence>
<dbReference type="PANTHER" id="PTHR24379">
    <property type="entry name" value="KRAB AND ZINC FINGER DOMAIN-CONTAINING"/>
    <property type="match status" value="1"/>
</dbReference>
<evidence type="ECO:0000256" key="1">
    <source>
        <dbReference type="ARBA" id="ARBA00022723"/>
    </source>
</evidence>
<keyword evidence="4" id="KW-0862">Zinc</keyword>
<feature type="domain" description="C2H2-type" evidence="7">
    <location>
        <begin position="393"/>
        <end position="420"/>
    </location>
</feature>
<dbReference type="KEGG" id="foc:113202236"/>
<dbReference type="InterPro" id="IPR013087">
    <property type="entry name" value="Znf_C2H2_type"/>
</dbReference>
<dbReference type="GO" id="GO:0008270">
    <property type="term" value="F:zinc ion binding"/>
    <property type="evidence" value="ECO:0007669"/>
    <property type="project" value="UniProtKB-KW"/>
</dbReference>
<keyword evidence="2" id="KW-0677">Repeat</keyword>
<gene>
    <name evidence="9" type="primary">LOC113202236</name>
</gene>
<feature type="domain" description="C2H2-type" evidence="7">
    <location>
        <begin position="368"/>
        <end position="390"/>
    </location>
</feature>
<evidence type="ECO:0000256" key="2">
    <source>
        <dbReference type="ARBA" id="ARBA00022737"/>
    </source>
</evidence>
<dbReference type="RefSeq" id="XP_026272148.1">
    <property type="nucleotide sequence ID" value="XM_026416363.1"/>
</dbReference>
<dbReference type="SMART" id="SM00355">
    <property type="entry name" value="ZnF_C2H2"/>
    <property type="match status" value="4"/>
</dbReference>
<feature type="region of interest" description="Disordered" evidence="6">
    <location>
        <begin position="61"/>
        <end position="170"/>
    </location>
</feature>
<keyword evidence="1" id="KW-0479">Metal-binding</keyword>
<dbReference type="SUPFAM" id="SSF57667">
    <property type="entry name" value="beta-beta-alpha zinc fingers"/>
    <property type="match status" value="1"/>
</dbReference>
<dbReference type="AlphaFoldDB" id="A0A6J1RUX1"/>
<evidence type="ECO:0000259" key="7">
    <source>
        <dbReference type="PROSITE" id="PS50157"/>
    </source>
</evidence>
<evidence type="ECO:0000256" key="5">
    <source>
        <dbReference type="PROSITE-ProRule" id="PRU00042"/>
    </source>
</evidence>
<evidence type="ECO:0000313" key="8">
    <source>
        <dbReference type="Proteomes" id="UP000504606"/>
    </source>
</evidence>
<accession>A0A6J1RUX1</accession>
<dbReference type="PROSITE" id="PS50157">
    <property type="entry name" value="ZINC_FINGER_C2H2_2"/>
    <property type="match status" value="2"/>
</dbReference>
<feature type="compositionally biased region" description="Basic and acidic residues" evidence="6">
    <location>
        <begin position="484"/>
        <end position="498"/>
    </location>
</feature>
<feature type="region of interest" description="Disordered" evidence="6">
    <location>
        <begin position="16"/>
        <end position="48"/>
    </location>
</feature>
<reference evidence="9" key="1">
    <citation type="submission" date="2025-08" db="UniProtKB">
        <authorList>
            <consortium name="RefSeq"/>
        </authorList>
    </citation>
    <scope>IDENTIFICATION</scope>
    <source>
        <tissue evidence="9">Whole organism</tissue>
    </source>
</reference>
<feature type="compositionally biased region" description="Polar residues" evidence="6">
    <location>
        <begin position="112"/>
        <end position="125"/>
    </location>
</feature>
<feature type="compositionally biased region" description="Polar residues" evidence="6">
    <location>
        <begin position="133"/>
        <end position="170"/>
    </location>
</feature>
<feature type="region of interest" description="Disordered" evidence="6">
    <location>
        <begin position="476"/>
        <end position="516"/>
    </location>
</feature>
<dbReference type="Gene3D" id="3.30.160.60">
    <property type="entry name" value="Classic Zinc Finger"/>
    <property type="match status" value="2"/>
</dbReference>
<organism evidence="8 9">
    <name type="scientific">Frankliniella occidentalis</name>
    <name type="common">Western flower thrips</name>
    <name type="synonym">Euthrips occidentalis</name>
    <dbReference type="NCBI Taxonomy" id="133901"/>
    <lineage>
        <taxon>Eukaryota</taxon>
        <taxon>Metazoa</taxon>
        <taxon>Ecdysozoa</taxon>
        <taxon>Arthropoda</taxon>
        <taxon>Hexapoda</taxon>
        <taxon>Insecta</taxon>
        <taxon>Pterygota</taxon>
        <taxon>Neoptera</taxon>
        <taxon>Paraneoptera</taxon>
        <taxon>Thysanoptera</taxon>
        <taxon>Terebrantia</taxon>
        <taxon>Thripoidea</taxon>
        <taxon>Thripidae</taxon>
        <taxon>Frankliniella</taxon>
    </lineage>
</organism>
<evidence type="ECO:0000256" key="6">
    <source>
        <dbReference type="SAM" id="MobiDB-lite"/>
    </source>
</evidence>
<dbReference type="OrthoDB" id="10588979at2759"/>
<proteinExistence type="predicted"/>
<dbReference type="Proteomes" id="UP000504606">
    <property type="component" value="Unplaced"/>
</dbReference>
<feature type="compositionally biased region" description="Basic residues" evidence="6">
    <location>
        <begin position="506"/>
        <end position="516"/>
    </location>
</feature>
<feature type="compositionally biased region" description="Polar residues" evidence="6">
    <location>
        <begin position="91"/>
        <end position="103"/>
    </location>
</feature>
<evidence type="ECO:0000256" key="3">
    <source>
        <dbReference type="ARBA" id="ARBA00022771"/>
    </source>
</evidence>
<dbReference type="GeneID" id="113202236"/>
<keyword evidence="8" id="KW-1185">Reference proteome</keyword>
<evidence type="ECO:0000256" key="4">
    <source>
        <dbReference type="ARBA" id="ARBA00022833"/>
    </source>
</evidence>
<dbReference type="InterPro" id="IPR036236">
    <property type="entry name" value="Znf_C2H2_sf"/>
</dbReference>
<dbReference type="PROSITE" id="PS00028">
    <property type="entry name" value="ZINC_FINGER_C2H2_1"/>
    <property type="match status" value="2"/>
</dbReference>
<evidence type="ECO:0000313" key="9">
    <source>
        <dbReference type="RefSeq" id="XP_026272148.1"/>
    </source>
</evidence>
<protein>
    <submittedName>
        <fullName evidence="9">Gastrula zinc finger protein xFG20-1-like</fullName>
    </submittedName>
</protein>
<dbReference type="PANTHER" id="PTHR24379:SF121">
    <property type="entry name" value="C2H2-TYPE DOMAIN-CONTAINING PROTEIN"/>
    <property type="match status" value="1"/>
</dbReference>